<feature type="domain" description="Fibronectin type-III" evidence="3">
    <location>
        <begin position="603"/>
        <end position="704"/>
    </location>
</feature>
<feature type="region of interest" description="Disordered" evidence="1">
    <location>
        <begin position="784"/>
        <end position="810"/>
    </location>
</feature>
<feature type="domain" description="Fibronectin type-III" evidence="3">
    <location>
        <begin position="405"/>
        <end position="505"/>
    </location>
</feature>
<dbReference type="Gene3D" id="2.60.40.10">
    <property type="entry name" value="Immunoglobulins"/>
    <property type="match status" value="5"/>
</dbReference>
<dbReference type="InterPro" id="IPR050713">
    <property type="entry name" value="RTP_Phos/Ushers"/>
</dbReference>
<dbReference type="EnsemblMetazoa" id="XM_038211389.1">
    <property type="protein sequence ID" value="XP_038067317.1"/>
    <property type="gene ID" value="LOC119737205"/>
</dbReference>
<reference evidence="4" key="1">
    <citation type="submission" date="2022-11" db="UniProtKB">
        <authorList>
            <consortium name="EnsemblMetazoa"/>
        </authorList>
    </citation>
    <scope>IDENTIFICATION</scope>
</reference>
<dbReference type="GO" id="GO:0016020">
    <property type="term" value="C:membrane"/>
    <property type="evidence" value="ECO:0007669"/>
    <property type="project" value="UniProtKB-SubCell"/>
</dbReference>
<dbReference type="InterPro" id="IPR003961">
    <property type="entry name" value="FN3_dom"/>
</dbReference>
<dbReference type="Pfam" id="PF00041">
    <property type="entry name" value="fn3"/>
    <property type="match status" value="3"/>
</dbReference>
<dbReference type="InterPro" id="IPR013783">
    <property type="entry name" value="Ig-like_fold"/>
</dbReference>
<feature type="compositionally biased region" description="Basic and acidic residues" evidence="1">
    <location>
        <begin position="824"/>
        <end position="854"/>
    </location>
</feature>
<dbReference type="PANTHER" id="PTHR46957:SF3">
    <property type="entry name" value="CYTOKINE RECEPTOR"/>
    <property type="match status" value="1"/>
</dbReference>
<feature type="region of interest" description="Disordered" evidence="1">
    <location>
        <begin position="973"/>
        <end position="998"/>
    </location>
</feature>
<feature type="compositionally biased region" description="Basic and acidic residues" evidence="1">
    <location>
        <begin position="892"/>
        <end position="908"/>
    </location>
</feature>
<dbReference type="SMART" id="SM00060">
    <property type="entry name" value="FN3"/>
    <property type="match status" value="5"/>
</dbReference>
<dbReference type="SUPFAM" id="SSF49265">
    <property type="entry name" value="Fibronectin type III"/>
    <property type="match status" value="3"/>
</dbReference>
<protein>
    <recommendedName>
        <fullName evidence="3">Fibronectin type-III domain-containing protein</fullName>
    </recommendedName>
</protein>
<feature type="region of interest" description="Disordered" evidence="1">
    <location>
        <begin position="1041"/>
        <end position="1061"/>
    </location>
</feature>
<feature type="transmembrane region" description="Helical" evidence="2">
    <location>
        <begin position="710"/>
        <end position="731"/>
    </location>
</feature>
<dbReference type="Proteomes" id="UP000887568">
    <property type="component" value="Unplaced"/>
</dbReference>
<sequence length="1120" mass="123781">MPSSACQLFSRKCRRIGRDRSALDWVQMFFKCSDISPVGVNRLRVDCIRSNDSHILDVSTRTAMARTSSARMILTLLMVIWVEAGIAVAFNADVQPMDPIVLNGTDLTLNCTLAGPLDGQTASDVNWVACTFPMGGCGAVAADHSVEVEGNRTSLLHLRTLRMPQKGEREGMTYRCCFDCDALPSYGTLVRTATRVYVGIPPYPVENLRCLSRDKENFTCSWEREQYTGLGVKATYVQYKQRIGDNDWSEMKLDRNALSFTGQTAMYEMEIRVTQENPLGNSTTSMVHFARAEDTIPNPPEGVELRFLPGENGTVDMQVTWELPRQWLPKNQNLLQYKVEFKSSKMAKPTTEDVYLFYLQFTVREIEPYTTYTARVICKLNGAGNWSEWSPLVTGVSPEAAPTGEVNNLGQSVLGMNPDPYKRDVQLTWQPPSSDQQNGIIRGYQMYISSGSPPDIVNVSLANNVYELRGIDKFQEYDVRVAAYTTEGAVGPFTELVIPDLTRMPAKAENLVAVSEASDRILVTWDKPSNPQGVILRYTVKWNEVDPLGIVYISEVRDPTNRRFLIEELLPYRKYNVMVIVHNKAGESQADKELKTQFSRPTLPRNLGHRKASSTVIDLSWDRPESLNGPLLGYEVHYWPSGDPSHGSVNKSVSVTQAVLDVNCSAFQEAVQFTFQVFAVTGLDEGHKLLGPPTQLEKEMCGADYPITSIMIGVLISAFSILCLIFCLYTFRQSSLMKPSPGPRFIDGILEHSSDKFTSRFPTRPQEKEYFDVLKTSESVHELVGQRSNVTSNKSSLSSSSGSSDQGFHDMQSDAEHYNVAFGSDHRRPNGHSELDVERGQRVLSPTEEHHEDEVPVFSCPEDGDDIVGPVNSYQTQTPTSPPASPASVHIPMDDGRGVQYTSRRESTAGRSGSSASPHRFSSGSESGSMTYLQLGANQLPLTSPKESRRQDPGEESDTNYSQMAMHGAVSVQTPPYESVWPSESTPEKSDSHDGDLDPDWINGFRTDLGFNNNSKDIPDIHAAGAFKAPQEIIVATALSPQTPNSSTAPREVSPLLPKLSSTDSDDYIDVIGGSCSPRANASHISSPLISPRSKTDAGCMDYVLQSELPPASPQESSVL</sequence>
<keyword evidence="2" id="KW-1133">Transmembrane helix</keyword>
<feature type="domain" description="Fibronectin type-III" evidence="3">
    <location>
        <begin position="204"/>
        <end position="295"/>
    </location>
</feature>
<dbReference type="OrthoDB" id="10005435at2759"/>
<dbReference type="GeneID" id="119737205"/>
<dbReference type="AlphaFoldDB" id="A0A914AU87"/>
<dbReference type="RefSeq" id="XP_038067317.1">
    <property type="nucleotide sequence ID" value="XM_038211389.1"/>
</dbReference>
<keyword evidence="2" id="KW-0472">Membrane</keyword>
<evidence type="ECO:0000256" key="1">
    <source>
        <dbReference type="SAM" id="MobiDB-lite"/>
    </source>
</evidence>
<evidence type="ECO:0000256" key="2">
    <source>
        <dbReference type="SAM" id="Phobius"/>
    </source>
</evidence>
<keyword evidence="5" id="KW-1185">Reference proteome</keyword>
<dbReference type="PANTHER" id="PTHR46957">
    <property type="entry name" value="CYTOKINE RECEPTOR"/>
    <property type="match status" value="1"/>
</dbReference>
<feature type="region of interest" description="Disordered" evidence="1">
    <location>
        <begin position="822"/>
        <end position="960"/>
    </location>
</feature>
<dbReference type="CDD" id="cd00063">
    <property type="entry name" value="FN3"/>
    <property type="match status" value="4"/>
</dbReference>
<feature type="compositionally biased region" description="Basic and acidic residues" evidence="1">
    <location>
        <begin position="986"/>
        <end position="996"/>
    </location>
</feature>
<name>A0A914AU87_PATMI</name>
<dbReference type="OMA" id="MPSSACQ"/>
<dbReference type="PROSITE" id="PS50853">
    <property type="entry name" value="FN3"/>
    <property type="match status" value="5"/>
</dbReference>
<evidence type="ECO:0000259" key="3">
    <source>
        <dbReference type="PROSITE" id="PS50853"/>
    </source>
</evidence>
<feature type="domain" description="Fibronectin type-III" evidence="3">
    <location>
        <begin position="299"/>
        <end position="400"/>
    </location>
</feature>
<accession>A0A914AU87</accession>
<feature type="compositionally biased region" description="Low complexity" evidence="1">
    <location>
        <begin position="788"/>
        <end position="804"/>
    </location>
</feature>
<organism evidence="4 5">
    <name type="scientific">Patiria miniata</name>
    <name type="common">Bat star</name>
    <name type="synonym">Asterina miniata</name>
    <dbReference type="NCBI Taxonomy" id="46514"/>
    <lineage>
        <taxon>Eukaryota</taxon>
        <taxon>Metazoa</taxon>
        <taxon>Echinodermata</taxon>
        <taxon>Eleutherozoa</taxon>
        <taxon>Asterozoa</taxon>
        <taxon>Asteroidea</taxon>
        <taxon>Valvatacea</taxon>
        <taxon>Valvatida</taxon>
        <taxon>Asterinidae</taxon>
        <taxon>Patiria</taxon>
    </lineage>
</organism>
<evidence type="ECO:0000313" key="5">
    <source>
        <dbReference type="Proteomes" id="UP000887568"/>
    </source>
</evidence>
<dbReference type="InterPro" id="IPR036116">
    <property type="entry name" value="FN3_sf"/>
</dbReference>
<feature type="domain" description="Fibronectin type-III" evidence="3">
    <location>
        <begin position="507"/>
        <end position="602"/>
    </location>
</feature>
<evidence type="ECO:0000313" key="4">
    <source>
        <dbReference type="EnsemblMetazoa" id="XP_038067317.1"/>
    </source>
</evidence>
<proteinExistence type="predicted"/>
<keyword evidence="2" id="KW-0812">Transmembrane</keyword>
<feature type="compositionally biased region" description="Polar residues" evidence="1">
    <location>
        <begin position="909"/>
        <end position="942"/>
    </location>
</feature>